<feature type="domain" description="Dit-like phage tail protein N-terminal" evidence="1">
    <location>
        <begin position="14"/>
        <end position="118"/>
    </location>
</feature>
<dbReference type="HOGENOM" id="CLU_121901_0_0_9"/>
<dbReference type="Pfam" id="PF21821">
    <property type="entry name" value="Dit_like"/>
    <property type="match status" value="1"/>
</dbReference>
<organism evidence="2 3">
    <name type="scientific">Carnobacterium maltaromaticum LMA28</name>
    <dbReference type="NCBI Taxonomy" id="1234679"/>
    <lineage>
        <taxon>Bacteria</taxon>
        <taxon>Bacillati</taxon>
        <taxon>Bacillota</taxon>
        <taxon>Bacilli</taxon>
        <taxon>Lactobacillales</taxon>
        <taxon>Carnobacteriaceae</taxon>
        <taxon>Carnobacterium</taxon>
    </lineage>
</organism>
<dbReference type="Proteomes" id="UP000000212">
    <property type="component" value="Chromosome"/>
</dbReference>
<dbReference type="CDD" id="cd00118">
    <property type="entry name" value="LysM"/>
    <property type="match status" value="1"/>
</dbReference>
<dbReference type="InterPro" id="IPR036779">
    <property type="entry name" value="LysM_dom_sf"/>
</dbReference>
<keyword evidence="3" id="KW-1185">Reference proteome</keyword>
<dbReference type="EMBL" id="HE999757">
    <property type="protein sequence ID" value="CCO11280.2"/>
    <property type="molecule type" value="Genomic_DNA"/>
</dbReference>
<sequence length="184" mass="20310">MAKLDGIYIVNETDSATYSVNVTEYPVEEGMPINDAVIKVQDSFSVSGFIISSSSENELNSLKIKMEKGSIVKYVGRMIASDVLITDITTSYAKEVGNGVGVTINLKRIRIPKSPWVKKVTTPSNSGNKPVVSTNNMLFHLVRAGDTYWGVSQKYGRNLNTIMGYSENKWPAHSIPIGVKIRYQ</sequence>
<evidence type="ECO:0000313" key="2">
    <source>
        <dbReference type="EMBL" id="CCO11280.2"/>
    </source>
</evidence>
<evidence type="ECO:0000259" key="1">
    <source>
        <dbReference type="Pfam" id="PF21821"/>
    </source>
</evidence>
<protein>
    <recommendedName>
        <fullName evidence="1">Dit-like phage tail protein N-terminal domain-containing protein</fullName>
    </recommendedName>
</protein>
<dbReference type="InterPro" id="IPR048494">
    <property type="entry name" value="Dit-like_N"/>
</dbReference>
<dbReference type="STRING" id="1234679.BN424_1839"/>
<proteinExistence type="predicted"/>
<dbReference type="SUPFAM" id="SSF54106">
    <property type="entry name" value="LysM domain"/>
    <property type="match status" value="1"/>
</dbReference>
<dbReference type="RefSeq" id="WP_015076506.1">
    <property type="nucleotide sequence ID" value="NC_019425.2"/>
</dbReference>
<evidence type="ECO:0000313" key="3">
    <source>
        <dbReference type="Proteomes" id="UP000000212"/>
    </source>
</evidence>
<dbReference type="KEGG" id="cml:BN424_1839"/>
<dbReference type="eggNOG" id="COG1388">
    <property type="taxonomic scope" value="Bacteria"/>
</dbReference>
<dbReference type="AlphaFoldDB" id="K8E4C8"/>
<accession>K8E4C8</accession>
<dbReference type="InterPro" id="IPR018392">
    <property type="entry name" value="LysM"/>
</dbReference>
<gene>
    <name evidence="2" type="ORF">BN424_1839</name>
</gene>
<reference evidence="3" key="1">
    <citation type="journal article" date="2013" name="Genome Announc.">
        <title>Complete Chromosome Sequence of Carnobacterium maltaromaticum LMA 28.</title>
        <authorList>
            <person name="Cailliez-Grimal C."/>
            <person name="Chaillou S."/>
            <person name="Anba-Mondoloni J."/>
            <person name="Loux V."/>
            <person name="Afzal M.I."/>
            <person name="Rahman A."/>
            <person name="Kergourlay G."/>
            <person name="Champomier-Verges M.C."/>
            <person name="Zagorec M."/>
            <person name="Dalgaard P."/>
            <person name="Leisner J.J."/>
            <person name="Prevost H."/>
            <person name="Revol-Junelles A.M."/>
            <person name="Borges F."/>
        </authorList>
    </citation>
    <scope>NUCLEOTIDE SEQUENCE</scope>
    <source>
        <strain evidence="3">LMA28</strain>
    </source>
</reference>
<name>K8E4C8_CARML</name>
<dbReference type="OrthoDB" id="2290216at2"/>